<dbReference type="EMBL" id="JAEDXU010000004">
    <property type="protein sequence ID" value="MBP1046648.1"/>
    <property type="molecule type" value="Genomic_DNA"/>
</dbReference>
<keyword evidence="1" id="KW-0472">Membrane</keyword>
<evidence type="ECO:0000313" key="3">
    <source>
        <dbReference type="Proteomes" id="UP000673375"/>
    </source>
</evidence>
<evidence type="ECO:0000256" key="1">
    <source>
        <dbReference type="SAM" id="Phobius"/>
    </source>
</evidence>
<evidence type="ECO:0000313" key="2">
    <source>
        <dbReference type="EMBL" id="MBP1046648.1"/>
    </source>
</evidence>
<gene>
    <name evidence="2" type="ORF">I6N96_10140</name>
</gene>
<keyword evidence="1" id="KW-0812">Transmembrane</keyword>
<name>A0ABS4CJM5_9ENTE</name>
<protein>
    <submittedName>
        <fullName evidence="2">Uncharacterized protein</fullName>
    </submittedName>
</protein>
<organism evidence="2 3">
    <name type="scientific">Enterococcus larvae</name>
    <dbReference type="NCBI Taxonomy" id="2794352"/>
    <lineage>
        <taxon>Bacteria</taxon>
        <taxon>Bacillati</taxon>
        <taxon>Bacillota</taxon>
        <taxon>Bacilli</taxon>
        <taxon>Lactobacillales</taxon>
        <taxon>Enterococcaceae</taxon>
        <taxon>Enterococcus</taxon>
    </lineage>
</organism>
<keyword evidence="3" id="KW-1185">Reference proteome</keyword>
<reference evidence="2 3" key="1">
    <citation type="submission" date="2020-12" db="EMBL/GenBank/DDBJ databases">
        <title>Vagococcus allomyrinae sp. nov. and Enterococcus lavae sp. nov., isolated from the larvae of Allomyrina dichotoma.</title>
        <authorList>
            <person name="Lee S.D."/>
        </authorList>
    </citation>
    <scope>NUCLEOTIDE SEQUENCE [LARGE SCALE GENOMIC DNA]</scope>
    <source>
        <strain evidence="2 3">BWM-S5</strain>
    </source>
</reference>
<dbReference type="RefSeq" id="WP_209557436.1">
    <property type="nucleotide sequence ID" value="NZ_JAEDXU010000004.1"/>
</dbReference>
<sequence length="150" mass="17533">MKKINVRKGIKIFFAIWLSLVELMICVGIILLSTSNNYSIVNTLAYVALFLTVFNSFLFFFLGGFVKELTFTEDHIEIKQFRRKHSSLYSYGEYTFNAITRVNGQGSNRSTNYYLNIENQQSGKKKSYRIGLLTQKQREEINHLDYRDSN</sequence>
<accession>A0ABS4CJM5</accession>
<comment type="caution">
    <text evidence="2">The sequence shown here is derived from an EMBL/GenBank/DDBJ whole genome shotgun (WGS) entry which is preliminary data.</text>
</comment>
<proteinExistence type="predicted"/>
<feature type="transmembrane region" description="Helical" evidence="1">
    <location>
        <begin position="44"/>
        <end position="66"/>
    </location>
</feature>
<keyword evidence="1" id="KW-1133">Transmembrane helix</keyword>
<feature type="transmembrane region" description="Helical" evidence="1">
    <location>
        <begin position="12"/>
        <end position="32"/>
    </location>
</feature>
<dbReference type="Proteomes" id="UP000673375">
    <property type="component" value="Unassembled WGS sequence"/>
</dbReference>